<sequence>MSSSFSDSHGEEEDVSSPPSSSSSDDDDGDDGDEGEGDDVDEGEGDEGEGDDVEGNDDPSFVPPSSSFSRKKGKEMTSPRPRGGKVTPPYVATLDPELLKAEAEVACAAANTPDENADAVNRIGKMLERGLHPDTPDAEAQQAMRLAAAQCAKLNMSQAEVMRRREGRLKDEGEMAGGMGCVFVTPSGGADKKRKRRAQFATWVHELIGAASKLFKVEAFTTHHVERLKVTFYGIRTHAVLAAKTFEKIVNRVGELVARFDAKKAAESSGGRRFASKGAATTAARRSYAEGLANGLRRAANEENDAAAKREKAREEKVAKAKKRLSSLEKLMQRCLGATGSGGAKERELAEKIKTIVKTEEEKAARKAAVKDAFVAPKDDASDSDFDEFDDIYGSSDDDVDSGHDDASAGAGAGAGGDDIVFAGEKTVEELRLEAKARHGVVDLTADDDDDDDDEELAKLGKLMKEAQEAVQKSQESADVAKALVVHRGDVAKAVLEKEKVKVRAGRKRKPAKRVRDAYEQGKVDSAKIQLRGSATEKMVT</sequence>
<dbReference type="EMBL" id="BNJQ01000024">
    <property type="protein sequence ID" value="GHP09215.1"/>
    <property type="molecule type" value="Genomic_DNA"/>
</dbReference>
<reference evidence="4" key="1">
    <citation type="submission" date="2020-10" db="EMBL/GenBank/DDBJ databases">
        <title>Unveiling of a novel bifunctional photoreceptor, Dualchrome1, isolated from a cosmopolitan green alga.</title>
        <authorList>
            <person name="Suzuki S."/>
            <person name="Kawachi M."/>
        </authorList>
    </citation>
    <scope>NUCLEOTIDE SEQUENCE</scope>
    <source>
        <strain evidence="4">NIES 2893</strain>
    </source>
</reference>
<organism evidence="4 5">
    <name type="scientific">Pycnococcus provasolii</name>
    <dbReference type="NCBI Taxonomy" id="41880"/>
    <lineage>
        <taxon>Eukaryota</taxon>
        <taxon>Viridiplantae</taxon>
        <taxon>Chlorophyta</taxon>
        <taxon>Pseudoscourfieldiophyceae</taxon>
        <taxon>Pseudoscourfieldiales</taxon>
        <taxon>Pycnococcaceae</taxon>
        <taxon>Pycnococcus</taxon>
    </lineage>
</organism>
<feature type="region of interest" description="Disordered" evidence="2">
    <location>
        <begin position="1"/>
        <end position="90"/>
    </location>
</feature>
<name>A0A830HRA9_9CHLO</name>
<evidence type="ECO:0000259" key="3">
    <source>
        <dbReference type="Pfam" id="PF23771"/>
    </source>
</evidence>
<dbReference type="Proteomes" id="UP000660262">
    <property type="component" value="Unassembled WGS sequence"/>
</dbReference>
<feature type="coiled-coil region" evidence="1">
    <location>
        <begin position="296"/>
        <end position="331"/>
    </location>
</feature>
<dbReference type="Pfam" id="PF23771">
    <property type="entry name" value="DUF7168"/>
    <property type="match status" value="1"/>
</dbReference>
<evidence type="ECO:0000313" key="5">
    <source>
        <dbReference type="Proteomes" id="UP000660262"/>
    </source>
</evidence>
<dbReference type="OrthoDB" id="1888118at2759"/>
<feature type="compositionally biased region" description="Low complexity" evidence="2">
    <location>
        <begin position="58"/>
        <end position="68"/>
    </location>
</feature>
<dbReference type="AlphaFoldDB" id="A0A830HRA9"/>
<keyword evidence="1" id="KW-0175">Coiled coil</keyword>
<feature type="coiled-coil region" evidence="1">
    <location>
        <begin position="457"/>
        <end position="484"/>
    </location>
</feature>
<dbReference type="InterPro" id="IPR055592">
    <property type="entry name" value="DUF7168"/>
</dbReference>
<evidence type="ECO:0000256" key="1">
    <source>
        <dbReference type="SAM" id="Coils"/>
    </source>
</evidence>
<feature type="domain" description="DUF7168" evidence="3">
    <location>
        <begin position="192"/>
        <end position="321"/>
    </location>
</feature>
<feature type="compositionally biased region" description="Acidic residues" evidence="2">
    <location>
        <begin position="24"/>
        <end position="57"/>
    </location>
</feature>
<evidence type="ECO:0000256" key="2">
    <source>
        <dbReference type="SAM" id="MobiDB-lite"/>
    </source>
</evidence>
<evidence type="ECO:0000313" key="4">
    <source>
        <dbReference type="EMBL" id="GHP09215.1"/>
    </source>
</evidence>
<comment type="caution">
    <text evidence="4">The sequence shown here is derived from an EMBL/GenBank/DDBJ whole genome shotgun (WGS) entry which is preliminary data.</text>
</comment>
<keyword evidence="5" id="KW-1185">Reference proteome</keyword>
<protein>
    <recommendedName>
        <fullName evidence="3">DUF7168 domain-containing protein</fullName>
    </recommendedName>
</protein>
<proteinExistence type="predicted"/>
<feature type="compositionally biased region" description="Acidic residues" evidence="2">
    <location>
        <begin position="382"/>
        <end position="400"/>
    </location>
</feature>
<accession>A0A830HRA9</accession>
<feature type="region of interest" description="Disordered" evidence="2">
    <location>
        <begin position="380"/>
        <end position="416"/>
    </location>
</feature>
<gene>
    <name evidence="4" type="ORF">PPROV_000795200</name>
</gene>